<reference evidence="14" key="1">
    <citation type="submission" date="2025-08" db="UniProtKB">
        <authorList>
            <consortium name="RefSeq"/>
        </authorList>
    </citation>
    <scope>IDENTIFICATION</scope>
    <source>
        <tissue evidence="14">Gonads</tissue>
    </source>
</reference>
<dbReference type="GeneID" id="115881056"/>
<dbReference type="GO" id="GO:0008380">
    <property type="term" value="P:RNA splicing"/>
    <property type="evidence" value="ECO:0007669"/>
    <property type="project" value="UniProtKB-KW"/>
</dbReference>
<dbReference type="FunCoup" id="A0A6J2XTD9">
    <property type="interactions" value="2214"/>
</dbReference>
<dbReference type="InterPro" id="IPR002999">
    <property type="entry name" value="Tudor"/>
</dbReference>
<dbReference type="GO" id="GO:0005737">
    <property type="term" value="C:cytoplasm"/>
    <property type="evidence" value="ECO:0007669"/>
    <property type="project" value="InterPro"/>
</dbReference>
<dbReference type="KEGG" id="soy:115881056"/>
<dbReference type="CDD" id="cd20399">
    <property type="entry name" value="Tudor_SPF30"/>
    <property type="match status" value="1"/>
</dbReference>
<evidence type="ECO:0000256" key="1">
    <source>
        <dbReference type="ARBA" id="ARBA00004324"/>
    </source>
</evidence>
<gene>
    <name evidence="14" type="primary">LOC115881056</name>
</gene>
<evidence type="ECO:0000256" key="7">
    <source>
        <dbReference type="ARBA" id="ARBA00023242"/>
    </source>
</evidence>
<feature type="coiled-coil region" evidence="11">
    <location>
        <begin position="162"/>
        <end position="189"/>
    </location>
</feature>
<dbReference type="GO" id="GO:0016607">
    <property type="term" value="C:nuclear speck"/>
    <property type="evidence" value="ECO:0007669"/>
    <property type="project" value="UniProtKB-SubCell"/>
</dbReference>
<dbReference type="AlphaFoldDB" id="A0A6J2XTD9"/>
<dbReference type="Proteomes" id="UP000504635">
    <property type="component" value="Unplaced"/>
</dbReference>
<dbReference type="SUPFAM" id="SSF63748">
    <property type="entry name" value="Tudor/PWWP/MBT"/>
    <property type="match status" value="1"/>
</dbReference>
<evidence type="ECO:0000259" key="12">
    <source>
        <dbReference type="PROSITE" id="PS50304"/>
    </source>
</evidence>
<dbReference type="InterPro" id="IPR010304">
    <property type="entry name" value="SMN_Tudor"/>
</dbReference>
<dbReference type="InParanoid" id="A0A6J2XTD9"/>
<dbReference type="PANTHER" id="PTHR13681:SF26">
    <property type="entry name" value="SURVIVAL OF MOTOR NEURON-RELATED-SPLICING FACTOR 30"/>
    <property type="match status" value="1"/>
</dbReference>
<proteinExistence type="inferred from homology"/>
<keyword evidence="13" id="KW-1185">Reference proteome</keyword>
<keyword evidence="5" id="KW-0747">Spliceosome</keyword>
<comment type="function">
    <text evidence="8">Involved in spliceosome assembly.</text>
</comment>
<dbReference type="GO" id="GO:0006397">
    <property type="term" value="P:mRNA processing"/>
    <property type="evidence" value="ECO:0007669"/>
    <property type="project" value="UniProtKB-KW"/>
</dbReference>
<protein>
    <recommendedName>
        <fullName evidence="9">Survival of motor neuron-related-splicing factor 30</fullName>
    </recommendedName>
    <alternativeName>
        <fullName evidence="10">Survival motor neuron domain-containing protein 1</fullName>
    </alternativeName>
</protein>
<dbReference type="CTD" id="7354399"/>
<evidence type="ECO:0000256" key="6">
    <source>
        <dbReference type="ARBA" id="ARBA00023187"/>
    </source>
</evidence>
<dbReference type="OrthoDB" id="79171at2759"/>
<dbReference type="GO" id="GO:0000381">
    <property type="term" value="P:regulation of alternative mRNA splicing, via spliceosome"/>
    <property type="evidence" value="ECO:0007669"/>
    <property type="project" value="TreeGrafter"/>
</dbReference>
<comment type="subcellular location">
    <subcellularLocation>
        <location evidence="1">Nucleus speckle</location>
    </subcellularLocation>
    <subcellularLocation>
        <location evidence="2">Nucleus</location>
        <location evidence="2">Cajal body</location>
    </subcellularLocation>
</comment>
<dbReference type="PANTHER" id="PTHR13681">
    <property type="entry name" value="SURVIVAL OF MOTOR NEURON-RELATED-SPLICING FACTOR 30-RELATED"/>
    <property type="match status" value="1"/>
</dbReference>
<dbReference type="GO" id="GO:0015030">
    <property type="term" value="C:Cajal body"/>
    <property type="evidence" value="ECO:0007669"/>
    <property type="project" value="UniProtKB-SubCell"/>
</dbReference>
<evidence type="ECO:0000256" key="4">
    <source>
        <dbReference type="ARBA" id="ARBA00022664"/>
    </source>
</evidence>
<evidence type="ECO:0000256" key="5">
    <source>
        <dbReference type="ARBA" id="ARBA00022728"/>
    </source>
</evidence>
<dbReference type="Pfam" id="PF06003">
    <property type="entry name" value="SMN_Tudor"/>
    <property type="match status" value="1"/>
</dbReference>
<evidence type="ECO:0000256" key="10">
    <source>
        <dbReference type="ARBA" id="ARBA00042567"/>
    </source>
</evidence>
<evidence type="ECO:0000313" key="14">
    <source>
        <dbReference type="RefSeq" id="XP_030754276.1"/>
    </source>
</evidence>
<dbReference type="Gene3D" id="2.30.30.140">
    <property type="match status" value="1"/>
</dbReference>
<name>A0A6J2XTD9_SITOR</name>
<keyword evidence="4" id="KW-0507">mRNA processing</keyword>
<dbReference type="RefSeq" id="XP_030754276.1">
    <property type="nucleotide sequence ID" value="XM_030898416.1"/>
</dbReference>
<evidence type="ECO:0000256" key="8">
    <source>
        <dbReference type="ARBA" id="ARBA00037618"/>
    </source>
</evidence>
<evidence type="ECO:0000313" key="13">
    <source>
        <dbReference type="Proteomes" id="UP000504635"/>
    </source>
</evidence>
<keyword evidence="7" id="KW-0539">Nucleus</keyword>
<dbReference type="GO" id="GO:0071011">
    <property type="term" value="C:precatalytic spliceosome"/>
    <property type="evidence" value="ECO:0007669"/>
    <property type="project" value="TreeGrafter"/>
</dbReference>
<accession>A0A6J2XTD9</accession>
<feature type="domain" description="Tudor" evidence="12">
    <location>
        <begin position="90"/>
        <end position="149"/>
    </location>
</feature>
<dbReference type="SMART" id="SM00333">
    <property type="entry name" value="TUDOR"/>
    <property type="match status" value="1"/>
</dbReference>
<comment type="similarity">
    <text evidence="3">Belongs to the SMN family.</text>
</comment>
<evidence type="ECO:0000256" key="2">
    <source>
        <dbReference type="ARBA" id="ARBA00004408"/>
    </source>
</evidence>
<evidence type="ECO:0000256" key="3">
    <source>
        <dbReference type="ARBA" id="ARBA00005371"/>
    </source>
</evidence>
<dbReference type="PROSITE" id="PS50304">
    <property type="entry name" value="TUDOR"/>
    <property type="match status" value="1"/>
</dbReference>
<dbReference type="GO" id="GO:0003723">
    <property type="term" value="F:RNA binding"/>
    <property type="evidence" value="ECO:0007669"/>
    <property type="project" value="InterPro"/>
</dbReference>
<evidence type="ECO:0000256" key="11">
    <source>
        <dbReference type="SAM" id="Coils"/>
    </source>
</evidence>
<sequence length="246" mass="28150">MSDELQNYQLQLQQVEAALVSDPQNEELKKLKIDLEEVIDLSLDLKNKAEEAANLPEYTAPVRIVDEDDEITRSLLAVEEFVAQNKNKKIWRIGDVCMAKWSEDGQYYEAKIDAINSTGQVNVTFETYKNRGICLLSELKEFTGQKRTLTEAEKFKKSKVNKEYLKKKKLKKQQRFKELEEEREVEKKKWLAFANKAVKTKKSGLTNKSIFASPDSVNGRVGIGTCGISGKPMTEFTTAEKWRKGT</sequence>
<organism evidence="13 14">
    <name type="scientific">Sitophilus oryzae</name>
    <name type="common">Rice weevil</name>
    <name type="synonym">Curculio oryzae</name>
    <dbReference type="NCBI Taxonomy" id="7048"/>
    <lineage>
        <taxon>Eukaryota</taxon>
        <taxon>Metazoa</taxon>
        <taxon>Ecdysozoa</taxon>
        <taxon>Arthropoda</taxon>
        <taxon>Hexapoda</taxon>
        <taxon>Insecta</taxon>
        <taxon>Pterygota</taxon>
        <taxon>Neoptera</taxon>
        <taxon>Endopterygota</taxon>
        <taxon>Coleoptera</taxon>
        <taxon>Polyphaga</taxon>
        <taxon>Cucujiformia</taxon>
        <taxon>Curculionidae</taxon>
        <taxon>Dryophthorinae</taxon>
        <taxon>Sitophilus</taxon>
    </lineage>
</organism>
<keyword evidence="11" id="KW-0175">Coiled coil</keyword>
<evidence type="ECO:0000256" key="9">
    <source>
        <dbReference type="ARBA" id="ARBA00041083"/>
    </source>
</evidence>
<keyword evidence="6" id="KW-0508">mRNA splicing</keyword>